<dbReference type="GO" id="GO:0005886">
    <property type="term" value="C:plasma membrane"/>
    <property type="evidence" value="ECO:0007669"/>
    <property type="project" value="UniProtKB-SubCell"/>
</dbReference>
<keyword evidence="3" id="KW-1003">Cell membrane</keyword>
<dbReference type="Gene3D" id="3.40.50.300">
    <property type="entry name" value="P-loop containing nucleotide triphosphate hydrolases"/>
    <property type="match status" value="1"/>
</dbReference>
<keyword evidence="6" id="KW-0067">ATP-binding</keyword>
<dbReference type="EMBL" id="CP045875">
    <property type="protein sequence ID" value="QGG46647.1"/>
    <property type="molecule type" value="Genomic_DNA"/>
</dbReference>
<dbReference type="InterPro" id="IPR017871">
    <property type="entry name" value="ABC_transporter-like_CS"/>
</dbReference>
<keyword evidence="8 11" id="KW-0472">Membrane</keyword>
<dbReference type="InterPro" id="IPR039421">
    <property type="entry name" value="Type_1_exporter"/>
</dbReference>
<dbReference type="PROSITE" id="PS50893">
    <property type="entry name" value="ABC_TRANSPORTER_2"/>
    <property type="match status" value="1"/>
</dbReference>
<feature type="region of interest" description="Disordered" evidence="10">
    <location>
        <begin position="1"/>
        <end position="31"/>
    </location>
</feature>
<evidence type="ECO:0000256" key="4">
    <source>
        <dbReference type="ARBA" id="ARBA00022692"/>
    </source>
</evidence>
<comment type="subcellular location">
    <subcellularLocation>
        <location evidence="1">Cell membrane</location>
        <topology evidence="1">Multi-pass membrane protein</topology>
    </subcellularLocation>
</comment>
<proteinExistence type="predicted"/>
<feature type="transmembrane region" description="Helical" evidence="11">
    <location>
        <begin position="57"/>
        <end position="79"/>
    </location>
</feature>
<feature type="transmembrane region" description="Helical" evidence="11">
    <location>
        <begin position="182"/>
        <end position="199"/>
    </location>
</feature>
<dbReference type="InterPro" id="IPR011527">
    <property type="entry name" value="ABC1_TM_dom"/>
</dbReference>
<dbReference type="InterPro" id="IPR003439">
    <property type="entry name" value="ABC_transporter-like_ATP-bd"/>
</dbReference>
<evidence type="ECO:0000259" key="13">
    <source>
        <dbReference type="PROSITE" id="PS50929"/>
    </source>
</evidence>
<dbReference type="PROSITE" id="PS00211">
    <property type="entry name" value="ABC_TRANSPORTER_1"/>
    <property type="match status" value="1"/>
</dbReference>
<name>A0A5Q2MWG9_9FIRM</name>
<dbReference type="AlphaFoldDB" id="A0A5Q2MWG9"/>
<reference evidence="15" key="1">
    <citation type="submission" date="2019-11" db="EMBL/GenBank/DDBJ databases">
        <title>Genome sequence of Heliorestis convoluta strain HH, an alkaliphilic and minimalistic phototrophic bacterium from a soda lake in Egypt.</title>
        <authorList>
            <person name="Dewey E.D."/>
            <person name="Stokes L.M."/>
            <person name="Burchell B.M."/>
            <person name="Shaffer K.N."/>
            <person name="Huntington A.M."/>
            <person name="Baker J.M."/>
            <person name="Nadendla S."/>
            <person name="Giglio M.G."/>
            <person name="Touchman J.W."/>
            <person name="Blankenship R.E."/>
            <person name="Madigan M.T."/>
            <person name="Sattley W.M."/>
        </authorList>
    </citation>
    <scope>NUCLEOTIDE SEQUENCE [LARGE SCALE GENOMIC DNA]</scope>
    <source>
        <strain evidence="15">HH</strain>
    </source>
</reference>
<dbReference type="FunFam" id="1.20.1560.10:FF:000011">
    <property type="entry name" value="Multidrug ABC transporter ATP-binding protein"/>
    <property type="match status" value="1"/>
</dbReference>
<dbReference type="PROSITE" id="PS50929">
    <property type="entry name" value="ABC_TM1F"/>
    <property type="match status" value="1"/>
</dbReference>
<dbReference type="GO" id="GO:0005524">
    <property type="term" value="F:ATP binding"/>
    <property type="evidence" value="ECO:0007669"/>
    <property type="project" value="UniProtKB-KW"/>
</dbReference>
<dbReference type="Pfam" id="PF00005">
    <property type="entry name" value="ABC_tran"/>
    <property type="match status" value="1"/>
</dbReference>
<keyword evidence="15" id="KW-1185">Reference proteome</keyword>
<keyword evidence="7 11" id="KW-1133">Transmembrane helix</keyword>
<dbReference type="SMART" id="SM00382">
    <property type="entry name" value="AAA"/>
    <property type="match status" value="1"/>
</dbReference>
<evidence type="ECO:0000256" key="10">
    <source>
        <dbReference type="SAM" id="MobiDB-lite"/>
    </source>
</evidence>
<feature type="transmembrane region" description="Helical" evidence="11">
    <location>
        <begin position="205"/>
        <end position="222"/>
    </location>
</feature>
<dbReference type="KEGG" id="hcv:FTV88_0468"/>
<dbReference type="CDD" id="cd03254">
    <property type="entry name" value="ABCC_Glucan_exporter_like"/>
    <property type="match status" value="1"/>
</dbReference>
<evidence type="ECO:0000256" key="11">
    <source>
        <dbReference type="SAM" id="Phobius"/>
    </source>
</evidence>
<evidence type="ECO:0000256" key="6">
    <source>
        <dbReference type="ARBA" id="ARBA00022840"/>
    </source>
</evidence>
<evidence type="ECO:0000256" key="5">
    <source>
        <dbReference type="ARBA" id="ARBA00022741"/>
    </source>
</evidence>
<organism evidence="14 15">
    <name type="scientific">Heliorestis convoluta</name>
    <dbReference type="NCBI Taxonomy" id="356322"/>
    <lineage>
        <taxon>Bacteria</taxon>
        <taxon>Bacillati</taxon>
        <taxon>Bacillota</taxon>
        <taxon>Clostridia</taxon>
        <taxon>Eubacteriales</taxon>
        <taxon>Heliobacteriaceae</taxon>
        <taxon>Heliorestis</taxon>
    </lineage>
</organism>
<protein>
    <submittedName>
        <fullName evidence="14">ABC transporter ATP binding protein</fullName>
    </submittedName>
</protein>
<evidence type="ECO:0000313" key="15">
    <source>
        <dbReference type="Proteomes" id="UP000366051"/>
    </source>
</evidence>
<evidence type="ECO:0000256" key="8">
    <source>
        <dbReference type="ARBA" id="ARBA00023136"/>
    </source>
</evidence>
<evidence type="ECO:0000313" key="14">
    <source>
        <dbReference type="EMBL" id="QGG46647.1"/>
    </source>
</evidence>
<feature type="coiled-coil region" evidence="9">
    <location>
        <begin position="344"/>
        <end position="371"/>
    </location>
</feature>
<dbReference type="SUPFAM" id="SSF90123">
    <property type="entry name" value="ABC transporter transmembrane region"/>
    <property type="match status" value="1"/>
</dbReference>
<dbReference type="FunFam" id="3.40.50.300:FF:000287">
    <property type="entry name" value="Multidrug ABC transporter ATP-binding protein"/>
    <property type="match status" value="1"/>
</dbReference>
<feature type="domain" description="ABC transmembrane type-1" evidence="13">
    <location>
        <begin position="58"/>
        <end position="346"/>
    </location>
</feature>
<keyword evidence="9" id="KW-0175">Coiled coil</keyword>
<feature type="transmembrane region" description="Helical" evidence="11">
    <location>
        <begin position="99"/>
        <end position="120"/>
    </location>
</feature>
<dbReference type="InterPro" id="IPR036640">
    <property type="entry name" value="ABC1_TM_sf"/>
</dbReference>
<feature type="domain" description="ABC transporter" evidence="12">
    <location>
        <begin position="389"/>
        <end position="622"/>
    </location>
</feature>
<accession>A0A5Q2MWG9</accession>
<evidence type="ECO:0000256" key="1">
    <source>
        <dbReference type="ARBA" id="ARBA00004651"/>
    </source>
</evidence>
<keyword evidence="5" id="KW-0547">Nucleotide-binding</keyword>
<evidence type="ECO:0000256" key="7">
    <source>
        <dbReference type="ARBA" id="ARBA00022989"/>
    </source>
</evidence>
<dbReference type="Proteomes" id="UP000366051">
    <property type="component" value="Chromosome"/>
</dbReference>
<dbReference type="SUPFAM" id="SSF52540">
    <property type="entry name" value="P-loop containing nucleoside triphosphate hydrolases"/>
    <property type="match status" value="1"/>
</dbReference>
<feature type="transmembrane region" description="Helical" evidence="11">
    <location>
        <begin position="282"/>
        <end position="311"/>
    </location>
</feature>
<keyword evidence="2" id="KW-0813">Transport</keyword>
<dbReference type="RefSeq" id="WP_153724176.1">
    <property type="nucleotide sequence ID" value="NZ_CP045875.1"/>
</dbReference>
<dbReference type="OrthoDB" id="9762778at2"/>
<dbReference type="Pfam" id="PF00664">
    <property type="entry name" value="ABC_membrane"/>
    <property type="match status" value="1"/>
</dbReference>
<evidence type="ECO:0000256" key="2">
    <source>
        <dbReference type="ARBA" id="ARBA00022448"/>
    </source>
</evidence>
<evidence type="ECO:0000256" key="9">
    <source>
        <dbReference type="SAM" id="Coils"/>
    </source>
</evidence>
<dbReference type="InterPro" id="IPR003593">
    <property type="entry name" value="AAA+_ATPase"/>
</dbReference>
<evidence type="ECO:0000259" key="12">
    <source>
        <dbReference type="PROSITE" id="PS50893"/>
    </source>
</evidence>
<evidence type="ECO:0000256" key="3">
    <source>
        <dbReference type="ARBA" id="ARBA00022475"/>
    </source>
</evidence>
<dbReference type="Gene3D" id="1.20.1560.10">
    <property type="entry name" value="ABC transporter type 1, transmembrane domain"/>
    <property type="match status" value="1"/>
</dbReference>
<dbReference type="GO" id="GO:0016887">
    <property type="term" value="F:ATP hydrolysis activity"/>
    <property type="evidence" value="ECO:0007669"/>
    <property type="project" value="InterPro"/>
</dbReference>
<dbReference type="GO" id="GO:0015421">
    <property type="term" value="F:ABC-type oligopeptide transporter activity"/>
    <property type="evidence" value="ECO:0007669"/>
    <property type="project" value="TreeGrafter"/>
</dbReference>
<sequence>MRRRKGPIGKPKVAQKGNEAKADEVIEEEKEGASKKVDFKKTLLRLAGYLKPESKKLVAVAVFALLSTLFNVLSPVILGSATTSIFESVTRGLPIDFTFIGQVVMILVVLYLFASFFAFIQQYLMAGISQRTVATLRSELKGKLTRVPLQYYDQHSTGDLLSRAVNDIDNINNSLQQGLSQIITSSVTVVGIVVMMLLISPLLTLVVFITIPLSLLAVRFIASYSQNYFRNQQKELGHLNGHVEEMFGGHPIVKAFGYEEQAIERFDEMNERLYEAGWRAQFLSGIMMPLVIFIGNLGFVFVSIVGGLMVVNGSILIGNVQAFIQYTQQITQPMGQIASIATMIQNAIASAERIFSLLDEAEEKKEEASAIDIEAIRGNVSFHHLGFGYDADTFTASDGDGLLIKDLHLDIEEGQTVAIVGPTGAGKTTLINLLMRFYEINRGQLRIGGVDSTNLSREQVRSIFAMVLQDTWLFSGTIQENIGYGKKNATVEEIQAAARAAYADDFIRALPDGYKTVLQEEASNISQGQKQLLTIARAIIADPKILLLDEATSSVDTRTELQIQKAMQQLMKNRTSFVIAHRLSTIKDADVILVMNQGDIIEKGTHQELLALRGFYADLYQSQFAG</sequence>
<dbReference type="InterPro" id="IPR027417">
    <property type="entry name" value="P-loop_NTPase"/>
</dbReference>
<dbReference type="PANTHER" id="PTHR43394">
    <property type="entry name" value="ATP-DEPENDENT PERMEASE MDL1, MITOCHONDRIAL"/>
    <property type="match status" value="1"/>
</dbReference>
<gene>
    <name evidence="14" type="ORF">FTV88_0468</name>
</gene>
<dbReference type="CDD" id="cd18547">
    <property type="entry name" value="ABC_6TM_Tm288_like"/>
    <property type="match status" value="1"/>
</dbReference>
<dbReference type="PANTHER" id="PTHR43394:SF1">
    <property type="entry name" value="ATP-BINDING CASSETTE SUB-FAMILY B MEMBER 10, MITOCHONDRIAL"/>
    <property type="match status" value="1"/>
</dbReference>
<keyword evidence="4 11" id="KW-0812">Transmembrane</keyword>